<dbReference type="AlphaFoldDB" id="A0A7T2GJS7"/>
<dbReference type="EMBL" id="CP065592">
    <property type="protein sequence ID" value="QPQ55171.1"/>
    <property type="molecule type" value="Genomic_DNA"/>
</dbReference>
<dbReference type="GO" id="GO:0005737">
    <property type="term" value="C:cytoplasm"/>
    <property type="evidence" value="ECO:0007669"/>
    <property type="project" value="UniProtKB-SubCell"/>
</dbReference>
<organism evidence="6 7">
    <name type="scientific">Allosphingosinicella flava</name>
    <dbReference type="NCBI Taxonomy" id="2771430"/>
    <lineage>
        <taxon>Bacteria</taxon>
        <taxon>Pseudomonadati</taxon>
        <taxon>Pseudomonadota</taxon>
        <taxon>Alphaproteobacteria</taxon>
        <taxon>Sphingomonadales</taxon>
        <taxon>Sphingomonadaceae</taxon>
        <taxon>Allosphingosinicella</taxon>
    </lineage>
</organism>
<dbReference type="InterPro" id="IPR036388">
    <property type="entry name" value="WH-like_DNA-bd_sf"/>
</dbReference>
<comment type="subcellular location">
    <subcellularLocation>
        <location evidence="1">Cytoplasm</location>
    </subcellularLocation>
</comment>
<dbReference type="Proteomes" id="UP000594873">
    <property type="component" value="Chromosome"/>
</dbReference>
<accession>A0A7T2GJS7</accession>
<evidence type="ECO:0000313" key="6">
    <source>
        <dbReference type="EMBL" id="QPQ55171.1"/>
    </source>
</evidence>
<sequence length="218" mass="23855">MDRPAGFISSYCPLRHKPRSYFGPTVAQSWRVNHRRHKSARPPIDAAGLERLALHYVGRYATSRAKLRAYLHRKIAERGWQGDDAAPVEALVERIERLGYVDDRAFAAARAASLGRKGYGPRRVHESLRAAGIGEEEGEEARSIAAGSQLSAALAFARRKRIGPFASAVPDRPGREKALAAMLRAGHGLDVARRVVDAMPGDVPEEDSSGEEAGKYSF</sequence>
<evidence type="ECO:0000259" key="5">
    <source>
        <dbReference type="Pfam" id="PF02631"/>
    </source>
</evidence>
<evidence type="ECO:0000313" key="7">
    <source>
        <dbReference type="Proteomes" id="UP000594873"/>
    </source>
</evidence>
<reference evidence="6 7" key="1">
    <citation type="submission" date="2020-11" db="EMBL/GenBank/DDBJ databases">
        <title>Genome seq and assembly of Sphingosinicella sp.</title>
        <authorList>
            <person name="Chhetri G."/>
        </authorList>
    </citation>
    <scope>NUCLEOTIDE SEQUENCE [LARGE SCALE GENOMIC DNA]</scope>
    <source>
        <strain evidence="6 7">UDD2</strain>
    </source>
</reference>
<evidence type="ECO:0000256" key="4">
    <source>
        <dbReference type="ARBA" id="ARBA00022490"/>
    </source>
</evidence>
<keyword evidence="4" id="KW-0963">Cytoplasm</keyword>
<name>A0A7T2GJS7_9SPHN</name>
<dbReference type="KEGG" id="sflv:IC614_00680"/>
<gene>
    <name evidence="6" type="ORF">IC614_00680</name>
</gene>
<dbReference type="Gene3D" id="1.10.10.10">
    <property type="entry name" value="Winged helix-like DNA-binding domain superfamily/Winged helix DNA-binding domain"/>
    <property type="match status" value="1"/>
</dbReference>
<keyword evidence="7" id="KW-1185">Reference proteome</keyword>
<evidence type="ECO:0000256" key="3">
    <source>
        <dbReference type="ARBA" id="ARBA00018111"/>
    </source>
</evidence>
<dbReference type="Pfam" id="PF02631">
    <property type="entry name" value="RecX_HTH2"/>
    <property type="match status" value="1"/>
</dbReference>
<proteinExistence type="inferred from homology"/>
<protein>
    <recommendedName>
        <fullName evidence="3">Regulatory protein RecX</fullName>
    </recommendedName>
</protein>
<feature type="domain" description="RecX second three-helical" evidence="5">
    <location>
        <begin position="102"/>
        <end position="141"/>
    </location>
</feature>
<dbReference type="InterPro" id="IPR053924">
    <property type="entry name" value="RecX_HTH_2nd"/>
</dbReference>
<evidence type="ECO:0000256" key="2">
    <source>
        <dbReference type="ARBA" id="ARBA00009695"/>
    </source>
</evidence>
<comment type="similarity">
    <text evidence="2">Belongs to the RecX family.</text>
</comment>
<evidence type="ECO:0000256" key="1">
    <source>
        <dbReference type="ARBA" id="ARBA00004496"/>
    </source>
</evidence>